<evidence type="ECO:0000256" key="5">
    <source>
        <dbReference type="ARBA" id="ARBA00022491"/>
    </source>
</evidence>
<dbReference type="RefSeq" id="WP_229890459.1">
    <property type="nucleotide sequence ID" value="NZ_BNBD01000001.1"/>
</dbReference>
<dbReference type="PANTHER" id="PTHR33202:SF2">
    <property type="entry name" value="FERRIC UPTAKE REGULATION PROTEIN"/>
    <property type="match status" value="1"/>
</dbReference>
<evidence type="ECO:0000256" key="11">
    <source>
        <dbReference type="PIRSR" id="PIRSR602481-1"/>
    </source>
</evidence>
<keyword evidence="4" id="KW-0963">Cytoplasm</keyword>
<sequence length="161" mass="17611">MADDRQQAMMQQATTTTHDTVHDMALIGRATQQRAVVLGALVVAEGFVSAQALHKRLVAGGSSVGLSTVYRTLTALAEAGRADIFRDTNGERLFRHRTGPDHRHYLICTECGLSLPVESGPVEKWAARIARTSGFADVRHAVELSGRCPDCRRKEDQAQTR</sequence>
<keyword evidence="14" id="KW-1185">Reference proteome</keyword>
<dbReference type="SUPFAM" id="SSF46785">
    <property type="entry name" value="Winged helix' DNA-binding domain"/>
    <property type="match status" value="1"/>
</dbReference>
<dbReference type="GO" id="GO:0000976">
    <property type="term" value="F:transcription cis-regulatory region binding"/>
    <property type="evidence" value="ECO:0007669"/>
    <property type="project" value="TreeGrafter"/>
</dbReference>
<gene>
    <name evidence="13" type="ORF">GCM10010218_06110</name>
</gene>
<comment type="cofactor">
    <cofactor evidence="11">
        <name>Zn(2+)</name>
        <dbReference type="ChEBI" id="CHEBI:29105"/>
    </cofactor>
    <text evidence="11">Binds 1 zinc ion per subunit.</text>
</comment>
<evidence type="ECO:0000256" key="3">
    <source>
        <dbReference type="ARBA" id="ARBA00011738"/>
    </source>
</evidence>
<feature type="binding site" evidence="12">
    <location>
        <position position="123"/>
    </location>
    <ligand>
        <name>Fe cation</name>
        <dbReference type="ChEBI" id="CHEBI:24875"/>
    </ligand>
</feature>
<evidence type="ECO:0000313" key="13">
    <source>
        <dbReference type="EMBL" id="GHF27831.1"/>
    </source>
</evidence>
<dbReference type="InterPro" id="IPR043135">
    <property type="entry name" value="Fur_C"/>
</dbReference>
<keyword evidence="12" id="KW-0408">Iron</keyword>
<keyword evidence="9" id="KW-0238">DNA-binding</keyword>
<dbReference type="GO" id="GO:0005829">
    <property type="term" value="C:cytosol"/>
    <property type="evidence" value="ECO:0007669"/>
    <property type="project" value="TreeGrafter"/>
</dbReference>
<proteinExistence type="inferred from homology"/>
<dbReference type="Pfam" id="PF01475">
    <property type="entry name" value="FUR"/>
    <property type="match status" value="1"/>
</dbReference>
<dbReference type="InterPro" id="IPR036390">
    <property type="entry name" value="WH_DNA-bd_sf"/>
</dbReference>
<reference evidence="13" key="1">
    <citation type="journal article" date="2014" name="Int. J. Syst. Evol. Microbiol.">
        <title>Complete genome sequence of Corynebacterium casei LMG S-19264T (=DSM 44701T), isolated from a smear-ripened cheese.</title>
        <authorList>
            <consortium name="US DOE Joint Genome Institute (JGI-PGF)"/>
            <person name="Walter F."/>
            <person name="Albersmeier A."/>
            <person name="Kalinowski J."/>
            <person name="Ruckert C."/>
        </authorList>
    </citation>
    <scope>NUCLEOTIDE SEQUENCE</scope>
    <source>
        <strain evidence="13">JCM 4059</strain>
    </source>
</reference>
<feature type="binding site" evidence="11">
    <location>
        <position position="111"/>
    </location>
    <ligand>
        <name>Zn(2+)</name>
        <dbReference type="ChEBI" id="CHEBI:29105"/>
    </ligand>
</feature>
<keyword evidence="6 11" id="KW-0479">Metal-binding</keyword>
<dbReference type="PANTHER" id="PTHR33202">
    <property type="entry name" value="ZINC UPTAKE REGULATION PROTEIN"/>
    <property type="match status" value="1"/>
</dbReference>
<keyword evidence="10" id="KW-0804">Transcription</keyword>
<evidence type="ECO:0000256" key="2">
    <source>
        <dbReference type="ARBA" id="ARBA00007957"/>
    </source>
</evidence>
<keyword evidence="8" id="KW-0805">Transcription regulation</keyword>
<feature type="binding site" evidence="11">
    <location>
        <position position="108"/>
    </location>
    <ligand>
        <name>Zn(2+)</name>
        <dbReference type="ChEBI" id="CHEBI:29105"/>
    </ligand>
</feature>
<reference evidence="13" key="2">
    <citation type="submission" date="2020-09" db="EMBL/GenBank/DDBJ databases">
        <authorList>
            <person name="Sun Q."/>
            <person name="Ohkuma M."/>
        </authorList>
    </citation>
    <scope>NUCLEOTIDE SEQUENCE</scope>
    <source>
        <strain evidence="13">JCM 4059</strain>
    </source>
</reference>
<dbReference type="Gene3D" id="3.30.1490.190">
    <property type="match status" value="1"/>
</dbReference>
<evidence type="ECO:0000256" key="12">
    <source>
        <dbReference type="PIRSR" id="PIRSR602481-2"/>
    </source>
</evidence>
<comment type="similarity">
    <text evidence="2">Belongs to the Fur family.</text>
</comment>
<comment type="subunit">
    <text evidence="3">Homodimer.</text>
</comment>
<comment type="subcellular location">
    <subcellularLocation>
        <location evidence="1">Cytoplasm</location>
    </subcellularLocation>
</comment>
<evidence type="ECO:0000256" key="9">
    <source>
        <dbReference type="ARBA" id="ARBA00023125"/>
    </source>
</evidence>
<dbReference type="Proteomes" id="UP000638313">
    <property type="component" value="Unassembled WGS sequence"/>
</dbReference>
<comment type="caution">
    <text evidence="13">The sequence shown here is derived from an EMBL/GenBank/DDBJ whole genome shotgun (WGS) entry which is preliminary data.</text>
</comment>
<accession>A0A919AX65</accession>
<name>A0A919AX65_9ACTN</name>
<comment type="cofactor">
    <cofactor evidence="12">
        <name>Mn(2+)</name>
        <dbReference type="ChEBI" id="CHEBI:29035"/>
    </cofactor>
    <cofactor evidence="12">
        <name>Fe(2+)</name>
        <dbReference type="ChEBI" id="CHEBI:29033"/>
    </cofactor>
    <text evidence="12">Binds 1 Mn(2+) or Fe(2+) ion per subunit.</text>
</comment>
<dbReference type="GO" id="GO:1900376">
    <property type="term" value="P:regulation of secondary metabolite biosynthetic process"/>
    <property type="evidence" value="ECO:0007669"/>
    <property type="project" value="TreeGrafter"/>
</dbReference>
<keyword evidence="7 11" id="KW-0862">Zinc</keyword>
<evidence type="ECO:0000256" key="4">
    <source>
        <dbReference type="ARBA" id="ARBA00022490"/>
    </source>
</evidence>
<evidence type="ECO:0000256" key="10">
    <source>
        <dbReference type="ARBA" id="ARBA00023163"/>
    </source>
</evidence>
<evidence type="ECO:0000256" key="6">
    <source>
        <dbReference type="ARBA" id="ARBA00022723"/>
    </source>
</evidence>
<feature type="binding site" evidence="11">
    <location>
        <position position="148"/>
    </location>
    <ligand>
        <name>Zn(2+)</name>
        <dbReference type="ChEBI" id="CHEBI:29105"/>
    </ligand>
</feature>
<protein>
    <submittedName>
        <fullName evidence="13">Transcriptional repressor</fullName>
    </submittedName>
</protein>
<evidence type="ECO:0000256" key="1">
    <source>
        <dbReference type="ARBA" id="ARBA00004496"/>
    </source>
</evidence>
<dbReference type="GO" id="GO:0008270">
    <property type="term" value="F:zinc ion binding"/>
    <property type="evidence" value="ECO:0007669"/>
    <property type="project" value="TreeGrafter"/>
</dbReference>
<dbReference type="InterPro" id="IPR002481">
    <property type="entry name" value="FUR"/>
</dbReference>
<keyword evidence="5" id="KW-0678">Repressor</keyword>
<organism evidence="13 14">
    <name type="scientific">Streptomyces mashuensis</name>
    <dbReference type="NCBI Taxonomy" id="33904"/>
    <lineage>
        <taxon>Bacteria</taxon>
        <taxon>Bacillati</taxon>
        <taxon>Actinomycetota</taxon>
        <taxon>Actinomycetes</taxon>
        <taxon>Kitasatosporales</taxon>
        <taxon>Streptomycetaceae</taxon>
        <taxon>Streptomyces</taxon>
    </lineage>
</organism>
<dbReference type="GO" id="GO:0003700">
    <property type="term" value="F:DNA-binding transcription factor activity"/>
    <property type="evidence" value="ECO:0007669"/>
    <property type="project" value="InterPro"/>
</dbReference>
<evidence type="ECO:0000256" key="8">
    <source>
        <dbReference type="ARBA" id="ARBA00023015"/>
    </source>
</evidence>
<evidence type="ECO:0000313" key="14">
    <source>
        <dbReference type="Proteomes" id="UP000638313"/>
    </source>
</evidence>
<dbReference type="GO" id="GO:0045892">
    <property type="term" value="P:negative regulation of DNA-templated transcription"/>
    <property type="evidence" value="ECO:0007669"/>
    <property type="project" value="TreeGrafter"/>
</dbReference>
<dbReference type="CDD" id="cd07153">
    <property type="entry name" value="Fur_like"/>
    <property type="match status" value="1"/>
</dbReference>
<dbReference type="AlphaFoldDB" id="A0A919AX65"/>
<dbReference type="EMBL" id="BNBD01000001">
    <property type="protein sequence ID" value="GHF27831.1"/>
    <property type="molecule type" value="Genomic_DNA"/>
</dbReference>
<feature type="binding site" evidence="12">
    <location>
        <position position="140"/>
    </location>
    <ligand>
        <name>Fe cation</name>
        <dbReference type="ChEBI" id="CHEBI:24875"/>
    </ligand>
</feature>
<evidence type="ECO:0000256" key="7">
    <source>
        <dbReference type="ARBA" id="ARBA00022833"/>
    </source>
</evidence>
<dbReference type="Gene3D" id="1.10.10.10">
    <property type="entry name" value="Winged helix-like DNA-binding domain superfamily/Winged helix DNA-binding domain"/>
    <property type="match status" value="1"/>
</dbReference>
<dbReference type="InterPro" id="IPR036388">
    <property type="entry name" value="WH-like_DNA-bd_sf"/>
</dbReference>
<feature type="binding site" evidence="11">
    <location>
        <position position="151"/>
    </location>
    <ligand>
        <name>Zn(2+)</name>
        <dbReference type="ChEBI" id="CHEBI:29105"/>
    </ligand>
</feature>